<evidence type="ECO:0000259" key="3">
    <source>
        <dbReference type="PROSITE" id="PS50102"/>
    </source>
</evidence>
<accession>A0ABZ2AL12</accession>
<feature type="region of interest" description="Disordered" evidence="2">
    <location>
        <begin position="84"/>
        <end position="103"/>
    </location>
</feature>
<feature type="region of interest" description="Disordered" evidence="2">
    <location>
        <begin position="51"/>
        <end position="79"/>
    </location>
</feature>
<gene>
    <name evidence="4" type="ORF">IAS62_000489</name>
</gene>
<dbReference type="InterPro" id="IPR000504">
    <property type="entry name" value="RRM_dom"/>
</dbReference>
<protein>
    <recommendedName>
        <fullName evidence="3">RRM domain-containing protein</fullName>
    </recommendedName>
</protein>
<evidence type="ECO:0000313" key="5">
    <source>
        <dbReference type="Proteomes" id="UP001432216"/>
    </source>
</evidence>
<dbReference type="InterPro" id="IPR012677">
    <property type="entry name" value="Nucleotide-bd_a/b_plait_sf"/>
</dbReference>
<dbReference type="SMART" id="SM00360">
    <property type="entry name" value="RRM"/>
    <property type="match status" value="1"/>
</dbReference>
<dbReference type="Proteomes" id="UP001432216">
    <property type="component" value="Chromosome 1"/>
</dbReference>
<dbReference type="GeneID" id="89987265"/>
<organism evidence="4 5">
    <name type="scientific">Cryptococcus decagattii</name>
    <dbReference type="NCBI Taxonomy" id="1859122"/>
    <lineage>
        <taxon>Eukaryota</taxon>
        <taxon>Fungi</taxon>
        <taxon>Dikarya</taxon>
        <taxon>Basidiomycota</taxon>
        <taxon>Agaricomycotina</taxon>
        <taxon>Tremellomycetes</taxon>
        <taxon>Tremellales</taxon>
        <taxon>Cryptococcaceae</taxon>
        <taxon>Cryptococcus</taxon>
        <taxon>Cryptococcus gattii species complex</taxon>
    </lineage>
</organism>
<name>A0ABZ2AL12_9TREE</name>
<feature type="compositionally biased region" description="Basic and acidic residues" evidence="2">
    <location>
        <begin position="60"/>
        <end position="70"/>
    </location>
</feature>
<dbReference type="SUPFAM" id="SSF54928">
    <property type="entry name" value="RNA-binding domain, RBD"/>
    <property type="match status" value="1"/>
</dbReference>
<dbReference type="PROSITE" id="PS50102">
    <property type="entry name" value="RRM"/>
    <property type="match status" value="1"/>
</dbReference>
<feature type="region of interest" description="Disordered" evidence="2">
    <location>
        <begin position="176"/>
        <end position="198"/>
    </location>
</feature>
<feature type="domain" description="RRM" evidence="3">
    <location>
        <begin position="701"/>
        <end position="781"/>
    </location>
</feature>
<dbReference type="Gene3D" id="3.30.70.330">
    <property type="match status" value="1"/>
</dbReference>
<keyword evidence="1" id="KW-0694">RNA-binding</keyword>
<dbReference type="EMBL" id="CP143806">
    <property type="protein sequence ID" value="WVO19211.1"/>
    <property type="molecule type" value="Genomic_DNA"/>
</dbReference>
<evidence type="ECO:0000313" key="4">
    <source>
        <dbReference type="EMBL" id="WVO19211.1"/>
    </source>
</evidence>
<dbReference type="Pfam" id="PF00076">
    <property type="entry name" value="RRM_1"/>
    <property type="match status" value="1"/>
</dbReference>
<reference evidence="4 5" key="1">
    <citation type="submission" date="2024-01" db="EMBL/GenBank/DDBJ databases">
        <title>Comparative genomics of Cryptococcus and Kwoniella reveals pathogenesis evolution and contrasting modes of karyotype evolution via chromosome fusion or intercentromeric recombination.</title>
        <authorList>
            <person name="Coelho M.A."/>
            <person name="David-Palma M."/>
            <person name="Shea T."/>
            <person name="Bowers K."/>
            <person name="McGinley-Smith S."/>
            <person name="Mohammad A.W."/>
            <person name="Gnirke A."/>
            <person name="Yurkov A.M."/>
            <person name="Nowrousian M."/>
            <person name="Sun S."/>
            <person name="Cuomo C.A."/>
            <person name="Heitman J."/>
        </authorList>
    </citation>
    <scope>NUCLEOTIDE SEQUENCE [LARGE SCALE GENOMIC DNA]</scope>
    <source>
        <strain evidence="4 5">7685027</strain>
    </source>
</reference>
<keyword evidence="5" id="KW-1185">Reference proteome</keyword>
<proteinExistence type="predicted"/>
<sequence>MSTMTIDIHETTLASESGLPIRLDRQQTTPSSQTALSFQPLMNIRREMDYKQNNRSRKISRVESKSDQKAAEPIAETNNAYQLGIKDGTPANRSEPTTEHEALDEMRNQGTCPHLEDIQPAPCNADKSLLEFSSLKSARAIPPSQHQLHPSLVMTPQNENTSKAVLPLATNRVLNSGKNIHHNPLKHLGPRSRIKNGENIDPTSATKPGSACIIGHATSPQPCIGSQEPSYPISSIQTITGVSDPLAWTSEKNKTLAKQISGRDKHEAPIMESPSASVSLLNASDTAESISVAFEDFKAPGTGGLKQIKSRESSRRDWWRRDPHPMFSPKYAAQRLLIEFPSAINVNHAKPILESHFCKYGKIHSVYHYDQNGDRCSKGFVVFIDPMSIQKVLTDPHSNICANPLDPEAPRDMAITIRPSSASDLERTVFICVTGYQSAEEAGEPHHEYQLTLEQGIKAKQILIEDQNSFSMTHDMRGMVKSDELLPFHKTLLPEKVILDQVPMKGKTPGKYYSTVCVRNLNTPWFDFVRQVRERCGRDPVQIGEIALRGPNVCERNFVPQLCDHLAEICSIRPPNEKYCGWLISVSGSRDGRHMIHELQKIPGFFVRWADEGDGLFDDAEPALETSPLNCTCSFEDHPFPTETDDTGSLSTSQTNKHVFSTWLRPTPTHPHLRRALLHTYRGRPLIDDNSTGETKFLDESAIFVGRLNKRMETYASLYKRFEKYGKICYMEFNPKAVPSHVNNATARIMYQDQESAARAITRENGSTSFGSAIKVELRRVIHSDVHTRRVYVDATGRIIRSPTMAKLVSEPGIRRVMGSRSAIETRMQQLPFPPGLNMPSETYFHVSSQQPEFSQSGVGINLPMAALPPHFSVSPPALSIRDGLQHLAILGVQGHLSPTYDHIMPLSSGTTTTDQPFYPAPEAFQSPQSLTGQSSSIAYPPARDAHFGRPHDEQFFAGQPHPNPAAIHYPLFTLDEPSFPIPEVSNYPEVSTIAPIDDEGIVSNTRLKPVAYKEENGTVKAIYDDNELKAYCLQNNLPYPPEPKKKTKKVSDAGFIATQDWRKSLLPVQTGGHDPSIASPLRRGSVAFAEAQKPSLLSRLRLRRSQSDYSLSTNGKPQDYRREFDERSSVISASTTSCHEENSYSSSPRLARWPLLNHDSPPGYRNQLIEAQVNNTDDNLKQPSLNLSSRQPLSPPNVSLHFDPEFLEEYMCHLDIHGQDSLPLNLPPPLVQGSQSWYPTSFGVLGHQLHNQQQMTGCIQPDGNSWMVNESPIVPELEYERVRFRGRGRGSASRRKTFFCRFIGEQNSLNSEGTQRSR</sequence>
<feature type="region of interest" description="Disordered" evidence="2">
    <location>
        <begin position="1107"/>
        <end position="1128"/>
    </location>
</feature>
<evidence type="ECO:0000256" key="1">
    <source>
        <dbReference type="PROSITE-ProRule" id="PRU00176"/>
    </source>
</evidence>
<dbReference type="RefSeq" id="XP_064718451.1">
    <property type="nucleotide sequence ID" value="XM_064862379.1"/>
</dbReference>
<evidence type="ECO:0000256" key="2">
    <source>
        <dbReference type="SAM" id="MobiDB-lite"/>
    </source>
</evidence>
<feature type="compositionally biased region" description="Basic and acidic residues" evidence="2">
    <location>
        <begin position="1119"/>
        <end position="1128"/>
    </location>
</feature>
<dbReference type="InterPro" id="IPR035979">
    <property type="entry name" value="RBD_domain_sf"/>
</dbReference>
<feature type="compositionally biased region" description="Basic residues" evidence="2">
    <location>
        <begin position="179"/>
        <end position="194"/>
    </location>
</feature>